<dbReference type="OrthoDB" id="3552303at2759"/>
<keyword evidence="3" id="KW-1185">Reference proteome</keyword>
<feature type="region of interest" description="Disordered" evidence="1">
    <location>
        <begin position="66"/>
        <end position="110"/>
    </location>
</feature>
<protein>
    <submittedName>
        <fullName evidence="2">Uncharacterized protein</fullName>
    </submittedName>
</protein>
<name>A0A1E1KRC3_9HELO</name>
<evidence type="ECO:0000313" key="2">
    <source>
        <dbReference type="EMBL" id="CZT00540.1"/>
    </source>
</evidence>
<accession>A0A1E1KRC3</accession>
<dbReference type="EMBL" id="FJUX01000046">
    <property type="protein sequence ID" value="CZT00540.1"/>
    <property type="molecule type" value="Genomic_DNA"/>
</dbReference>
<proteinExistence type="predicted"/>
<dbReference type="Proteomes" id="UP000178912">
    <property type="component" value="Unassembled WGS sequence"/>
</dbReference>
<evidence type="ECO:0000256" key="1">
    <source>
        <dbReference type="SAM" id="MobiDB-lite"/>
    </source>
</evidence>
<dbReference type="AlphaFoldDB" id="A0A1E1KRC3"/>
<gene>
    <name evidence="2" type="ORF">RAG0_08546</name>
</gene>
<reference evidence="3" key="1">
    <citation type="submission" date="2016-03" db="EMBL/GenBank/DDBJ databases">
        <authorList>
            <person name="Guldener U."/>
        </authorList>
    </citation>
    <scope>NUCLEOTIDE SEQUENCE [LARGE SCALE GENOMIC DNA]</scope>
    <source>
        <strain evidence="3">04CH-RAC-A.6.1</strain>
    </source>
</reference>
<organism evidence="2 3">
    <name type="scientific">Rhynchosporium agropyri</name>
    <dbReference type="NCBI Taxonomy" id="914238"/>
    <lineage>
        <taxon>Eukaryota</taxon>
        <taxon>Fungi</taxon>
        <taxon>Dikarya</taxon>
        <taxon>Ascomycota</taxon>
        <taxon>Pezizomycotina</taxon>
        <taxon>Leotiomycetes</taxon>
        <taxon>Helotiales</taxon>
        <taxon>Ploettnerulaceae</taxon>
        <taxon>Rhynchosporium</taxon>
    </lineage>
</organism>
<evidence type="ECO:0000313" key="3">
    <source>
        <dbReference type="Proteomes" id="UP000178912"/>
    </source>
</evidence>
<sequence>MQPHRRRGRFSASRISAETLPWMLEANGASSNEGEGSNSRNNFDQATNARESAIRIISDAASSQLIQTSSPPPIYNELPDSPTGGSPNSHSSSLPDYNSDERPPYPHDIQANNDRAIMTRWSTGPLRRNMIERRMDNSVPQSNIEDRRRATEVAVDNWYENGLIRLRYHEQVLYSAYRNWPEWLASVRRHNNFRRNLREYDEPLEATHLRTDEPFTFAFGPRPADTPPAAPPLPISVDEWDRWIESEDRWGSIWMQVFDGNTPQRAQDIVDEDMEDLIGRRPYYFSMPQLQVRAPVPRPEPGSEDHIRHQSYRDAFATAGFSAHNIEAIFRLFYMRD</sequence>
<feature type="compositionally biased region" description="Polar residues" evidence="1">
    <location>
        <begin position="83"/>
        <end position="96"/>
    </location>
</feature>